<feature type="region of interest" description="Disordered" evidence="1">
    <location>
        <begin position="1"/>
        <end position="33"/>
    </location>
</feature>
<dbReference type="GeneID" id="17254165"/>
<dbReference type="Proteomes" id="UP000013827">
    <property type="component" value="Unassembled WGS sequence"/>
</dbReference>
<evidence type="ECO:0000313" key="4">
    <source>
        <dbReference type="Proteomes" id="UP000013827"/>
    </source>
</evidence>
<dbReference type="Pfam" id="PF00226">
    <property type="entry name" value="DnaJ"/>
    <property type="match status" value="1"/>
</dbReference>
<accession>A0A0D3I9U5</accession>
<dbReference type="GO" id="GO:0030544">
    <property type="term" value="F:Hsp70 protein binding"/>
    <property type="evidence" value="ECO:0007669"/>
    <property type="project" value="TreeGrafter"/>
</dbReference>
<reference evidence="3" key="2">
    <citation type="submission" date="2024-10" db="UniProtKB">
        <authorList>
            <consortium name="EnsemblProtists"/>
        </authorList>
    </citation>
    <scope>IDENTIFICATION</scope>
</reference>
<evidence type="ECO:0000313" key="3">
    <source>
        <dbReference type="EnsemblProtists" id="EOD08030"/>
    </source>
</evidence>
<dbReference type="EnsemblProtists" id="EOD08030">
    <property type="protein sequence ID" value="EOD08030"/>
    <property type="gene ID" value="EMIHUDRAFT_218094"/>
</dbReference>
<protein>
    <recommendedName>
        <fullName evidence="2">J domain-containing protein</fullName>
    </recommendedName>
</protein>
<dbReference type="PANTHER" id="PTHR43908">
    <property type="entry name" value="AT29763P-RELATED"/>
    <property type="match status" value="1"/>
</dbReference>
<evidence type="ECO:0000256" key="1">
    <source>
        <dbReference type="SAM" id="MobiDB-lite"/>
    </source>
</evidence>
<dbReference type="GO" id="GO:0005789">
    <property type="term" value="C:endoplasmic reticulum membrane"/>
    <property type="evidence" value="ECO:0007669"/>
    <property type="project" value="TreeGrafter"/>
</dbReference>
<dbReference type="RefSeq" id="XP_005760459.1">
    <property type="nucleotide sequence ID" value="XM_005760402.1"/>
</dbReference>
<dbReference type="PRINTS" id="PR00625">
    <property type="entry name" value="JDOMAIN"/>
</dbReference>
<proteinExistence type="predicted"/>
<dbReference type="CDD" id="cd06257">
    <property type="entry name" value="DnaJ"/>
    <property type="match status" value="1"/>
</dbReference>
<dbReference type="InterPro" id="IPR051100">
    <property type="entry name" value="DnaJ_subfamily_B/C"/>
</dbReference>
<dbReference type="PROSITE" id="PS50076">
    <property type="entry name" value="DNAJ_2"/>
    <property type="match status" value="1"/>
</dbReference>
<dbReference type="GO" id="GO:0071218">
    <property type="term" value="P:cellular response to misfolded protein"/>
    <property type="evidence" value="ECO:0007669"/>
    <property type="project" value="TreeGrafter"/>
</dbReference>
<feature type="domain" description="J" evidence="2">
    <location>
        <begin position="34"/>
        <end position="102"/>
    </location>
</feature>
<dbReference type="SUPFAM" id="SSF46565">
    <property type="entry name" value="Chaperone J-domain"/>
    <property type="match status" value="1"/>
</dbReference>
<dbReference type="KEGG" id="ehx:EMIHUDRAFT_218094"/>
<dbReference type="STRING" id="2903.R1D0B2"/>
<dbReference type="SMART" id="SM00271">
    <property type="entry name" value="DnaJ"/>
    <property type="match status" value="1"/>
</dbReference>
<dbReference type="PaxDb" id="2903-EOD08030"/>
<keyword evidence="4" id="KW-1185">Reference proteome</keyword>
<organism evidence="3 4">
    <name type="scientific">Emiliania huxleyi (strain CCMP1516)</name>
    <dbReference type="NCBI Taxonomy" id="280463"/>
    <lineage>
        <taxon>Eukaryota</taxon>
        <taxon>Haptista</taxon>
        <taxon>Haptophyta</taxon>
        <taxon>Prymnesiophyceae</taxon>
        <taxon>Isochrysidales</taxon>
        <taxon>Noelaerhabdaceae</taxon>
        <taxon>Emiliania</taxon>
    </lineage>
</organism>
<reference evidence="4" key="1">
    <citation type="journal article" date="2013" name="Nature">
        <title>Pan genome of the phytoplankton Emiliania underpins its global distribution.</title>
        <authorList>
            <person name="Read B.A."/>
            <person name="Kegel J."/>
            <person name="Klute M.J."/>
            <person name="Kuo A."/>
            <person name="Lefebvre S.C."/>
            <person name="Maumus F."/>
            <person name="Mayer C."/>
            <person name="Miller J."/>
            <person name="Monier A."/>
            <person name="Salamov A."/>
            <person name="Young J."/>
            <person name="Aguilar M."/>
            <person name="Claverie J.M."/>
            <person name="Frickenhaus S."/>
            <person name="Gonzalez K."/>
            <person name="Herman E.K."/>
            <person name="Lin Y.C."/>
            <person name="Napier J."/>
            <person name="Ogata H."/>
            <person name="Sarno A.F."/>
            <person name="Shmutz J."/>
            <person name="Schroeder D."/>
            <person name="de Vargas C."/>
            <person name="Verret F."/>
            <person name="von Dassow P."/>
            <person name="Valentin K."/>
            <person name="Van de Peer Y."/>
            <person name="Wheeler G."/>
            <person name="Dacks J.B."/>
            <person name="Delwiche C.F."/>
            <person name="Dyhrman S.T."/>
            <person name="Glockner G."/>
            <person name="John U."/>
            <person name="Richards T."/>
            <person name="Worden A.Z."/>
            <person name="Zhang X."/>
            <person name="Grigoriev I.V."/>
            <person name="Allen A.E."/>
            <person name="Bidle K."/>
            <person name="Borodovsky M."/>
            <person name="Bowler C."/>
            <person name="Brownlee C."/>
            <person name="Cock J.M."/>
            <person name="Elias M."/>
            <person name="Gladyshev V.N."/>
            <person name="Groth M."/>
            <person name="Guda C."/>
            <person name="Hadaegh A."/>
            <person name="Iglesias-Rodriguez M.D."/>
            <person name="Jenkins J."/>
            <person name="Jones B.M."/>
            <person name="Lawson T."/>
            <person name="Leese F."/>
            <person name="Lindquist E."/>
            <person name="Lobanov A."/>
            <person name="Lomsadze A."/>
            <person name="Malik S.B."/>
            <person name="Marsh M.E."/>
            <person name="Mackinder L."/>
            <person name="Mock T."/>
            <person name="Mueller-Roeber B."/>
            <person name="Pagarete A."/>
            <person name="Parker M."/>
            <person name="Probert I."/>
            <person name="Quesneville H."/>
            <person name="Raines C."/>
            <person name="Rensing S.A."/>
            <person name="Riano-Pachon D.M."/>
            <person name="Richier S."/>
            <person name="Rokitta S."/>
            <person name="Shiraiwa Y."/>
            <person name="Soanes D.M."/>
            <person name="van der Giezen M."/>
            <person name="Wahlund T.M."/>
            <person name="Williams B."/>
            <person name="Wilson W."/>
            <person name="Wolfe G."/>
            <person name="Wurch L.L."/>
        </authorList>
    </citation>
    <scope>NUCLEOTIDE SEQUENCE</scope>
</reference>
<dbReference type="InterPro" id="IPR001623">
    <property type="entry name" value="DnaJ_domain"/>
</dbReference>
<sequence length="174" mass="19254">MQEDEDALRQRAIQRISDEPVSPGWSTDGTNRKNPFNVLGVSSGLELKAIRKEYLSLSKLLHPDKTSEPGAAEAQKEISTAFEMLKQNAGKGTIKPTPDEILQFARLVAAGPYNAFVIIGGWSLKGDNLKGKDHLLIKLTQEREFSSMTLEAFRELLLGGGARGGQVFVRCRRW</sequence>
<dbReference type="HOGENOM" id="CLU_1542906_0_0_1"/>
<name>A0A0D3I9U5_EMIH1</name>
<dbReference type="PANTHER" id="PTHR43908:SF3">
    <property type="entry name" value="AT29763P-RELATED"/>
    <property type="match status" value="1"/>
</dbReference>
<dbReference type="InterPro" id="IPR036869">
    <property type="entry name" value="J_dom_sf"/>
</dbReference>
<feature type="compositionally biased region" description="Polar residues" evidence="1">
    <location>
        <begin position="24"/>
        <end position="33"/>
    </location>
</feature>
<dbReference type="Gene3D" id="1.10.287.110">
    <property type="entry name" value="DnaJ domain"/>
    <property type="match status" value="1"/>
</dbReference>
<dbReference type="AlphaFoldDB" id="A0A0D3I9U5"/>
<evidence type="ECO:0000259" key="2">
    <source>
        <dbReference type="PROSITE" id="PS50076"/>
    </source>
</evidence>